<organism evidence="2 3">
    <name type="scientific">Polaribacter marinus</name>
    <dbReference type="NCBI Taxonomy" id="2916838"/>
    <lineage>
        <taxon>Bacteria</taxon>
        <taxon>Pseudomonadati</taxon>
        <taxon>Bacteroidota</taxon>
        <taxon>Flavobacteriia</taxon>
        <taxon>Flavobacteriales</taxon>
        <taxon>Flavobacteriaceae</taxon>
    </lineage>
</organism>
<dbReference type="Gene3D" id="1.25.40.10">
    <property type="entry name" value="Tetratricopeptide repeat domain"/>
    <property type="match status" value="1"/>
</dbReference>
<dbReference type="SUPFAM" id="SSF48452">
    <property type="entry name" value="TPR-like"/>
    <property type="match status" value="1"/>
</dbReference>
<dbReference type="RefSeq" id="WP_242177366.1">
    <property type="nucleotide sequence ID" value="NZ_JAKQYM010000002.1"/>
</dbReference>
<evidence type="ECO:0008006" key="4">
    <source>
        <dbReference type="Google" id="ProtNLM"/>
    </source>
</evidence>
<dbReference type="AlphaFoldDB" id="A0A9X1VKN4"/>
<dbReference type="Proteomes" id="UP001139369">
    <property type="component" value="Unassembled WGS sequence"/>
</dbReference>
<reference evidence="2" key="1">
    <citation type="submission" date="2022-02" db="EMBL/GenBank/DDBJ databases">
        <title>Polaribacter sp. MSW13, isolated from seawater.</title>
        <authorList>
            <person name="Kristyanto S."/>
            <person name="Jung J."/>
            <person name="Jeon C.O."/>
        </authorList>
    </citation>
    <scope>NUCLEOTIDE SEQUENCE</scope>
    <source>
        <strain evidence="2">MSW13</strain>
    </source>
</reference>
<sequence length="495" mass="57309">MITILTTTNFENQIQQVVSSIDRLNELVIVVTETDTVNFDDKKIIVKNNLIQTQLDWNDTEPPYIFPNIPFSSEDLLALIFYKLGNHQKAFQFISEKNKIYHHLLIATHLQFGYTITNEQINFLKKTSLHNLAIAYNFGDLETKVDKTTLQNIFEEALKNAQTNSLKLFSTKHYVNLLLDNGLYKDAEKLINSVKSKANSNEEKNALNHLLVNALMPQITVPYDIENLKSILNLQLNSISYYQSINLTVNAGLLLIDASEIASYLKDYIQAKDLINKAILYFKEAEIPEFLGEATLQKAILLYTWSKNGNPQYYKPAINTFQNALKVFKRDTHPQKFANIHHNLALIYSEIQVSEKEKAIWTAFCASSFKEALEFYNKEQFPYENAMISHNYATALMGFPEAKLHNNLKKAFDLFEQALNIRTSKEYPFERALTLLNQLELYWLIHNETEKDEVKNYEIMLQKANEVIKLVTDNELIEKANNHKKELKKLNIFID</sequence>
<gene>
    <name evidence="2" type="ORF">MC378_03650</name>
</gene>
<feature type="coiled-coil region" evidence="1">
    <location>
        <begin position="447"/>
        <end position="474"/>
    </location>
</feature>
<evidence type="ECO:0000256" key="1">
    <source>
        <dbReference type="SAM" id="Coils"/>
    </source>
</evidence>
<dbReference type="InterPro" id="IPR011990">
    <property type="entry name" value="TPR-like_helical_dom_sf"/>
</dbReference>
<evidence type="ECO:0000313" key="2">
    <source>
        <dbReference type="EMBL" id="MCI2228249.1"/>
    </source>
</evidence>
<evidence type="ECO:0000313" key="3">
    <source>
        <dbReference type="Proteomes" id="UP001139369"/>
    </source>
</evidence>
<dbReference type="EMBL" id="JAKQYM010000002">
    <property type="protein sequence ID" value="MCI2228249.1"/>
    <property type="molecule type" value="Genomic_DNA"/>
</dbReference>
<proteinExistence type="predicted"/>
<accession>A0A9X1VKN4</accession>
<keyword evidence="1" id="KW-0175">Coiled coil</keyword>
<name>A0A9X1VKN4_9FLAO</name>
<keyword evidence="3" id="KW-1185">Reference proteome</keyword>
<protein>
    <recommendedName>
        <fullName evidence="4">Tetratricopeptide repeat protein</fullName>
    </recommendedName>
</protein>
<comment type="caution">
    <text evidence="2">The sequence shown here is derived from an EMBL/GenBank/DDBJ whole genome shotgun (WGS) entry which is preliminary data.</text>
</comment>